<dbReference type="Pfam" id="PF06724">
    <property type="entry name" value="DUF1206"/>
    <property type="match status" value="3"/>
</dbReference>
<feature type="domain" description="DUF1206" evidence="2">
    <location>
        <begin position="16"/>
        <end position="79"/>
    </location>
</feature>
<feature type="transmembrane region" description="Helical" evidence="1">
    <location>
        <begin position="21"/>
        <end position="39"/>
    </location>
</feature>
<feature type="domain" description="DUF1206" evidence="2">
    <location>
        <begin position="100"/>
        <end position="165"/>
    </location>
</feature>
<feature type="transmembrane region" description="Helical" evidence="1">
    <location>
        <begin position="228"/>
        <end position="251"/>
    </location>
</feature>
<feature type="transmembrane region" description="Helical" evidence="1">
    <location>
        <begin position="140"/>
        <end position="161"/>
    </location>
</feature>
<reference evidence="3 4" key="1">
    <citation type="submission" date="2020-03" db="EMBL/GenBank/DDBJ databases">
        <title>Bacterial isolates of synthetic phycosphere.</title>
        <authorList>
            <person name="Fu H."/>
            <person name="Moran M.A."/>
        </authorList>
    </citation>
    <scope>NUCLEOTIDE SEQUENCE [LARGE SCALE GENOMIC DNA]</scope>
    <source>
        <strain evidence="3 4">HF1</strain>
    </source>
</reference>
<evidence type="ECO:0000313" key="4">
    <source>
        <dbReference type="Proteomes" id="UP000709466"/>
    </source>
</evidence>
<accession>A0ABX0VZ44</accession>
<comment type="caution">
    <text evidence="3">The sequence shown here is derived from an EMBL/GenBank/DDBJ whole genome shotgun (WGS) entry which is preliminary data.</text>
</comment>
<keyword evidence="1" id="KW-0812">Transmembrane</keyword>
<sequence length="282" mass="30281">MSERAPSWVEPVMRTGYTARGIVYILTGVLALLAAWRGGQAEDQSGAMQTLLDEPFGRPMLWAIALGLFCYAIWRIICSVMDLEDSGTDAKGLIGRSAQMASGLINGALGVSVASIAMGGGSSGDSGKESMVSKLLSMPFGQWLVGIVGLIVVCAGAYHIYKGYKEKYREHLRWTPWLEKLSQPARFGVMAHGVVIVMFGVFFIFAAINADPNQAGGLQQAFEVVRGAAFGRILLGALALGMIGFGLYCWVEATCRILPTRPHDGVQTMAQKLRNKANEATA</sequence>
<gene>
    <name evidence="3" type="ORF">HCZ30_05670</name>
</gene>
<keyword evidence="1" id="KW-0472">Membrane</keyword>
<protein>
    <submittedName>
        <fullName evidence="3">DUF1206 domain-containing protein</fullName>
    </submittedName>
</protein>
<feature type="transmembrane region" description="Helical" evidence="1">
    <location>
        <begin position="59"/>
        <end position="77"/>
    </location>
</feature>
<dbReference type="RefSeq" id="WP_167637303.1">
    <property type="nucleotide sequence ID" value="NZ_JAATOP010000003.1"/>
</dbReference>
<feature type="domain" description="DUF1206" evidence="2">
    <location>
        <begin position="187"/>
        <end position="254"/>
    </location>
</feature>
<dbReference type="InterPro" id="IPR009597">
    <property type="entry name" value="DUF1206"/>
</dbReference>
<dbReference type="EMBL" id="JAATOP010000003">
    <property type="protein sequence ID" value="NIY71922.1"/>
    <property type="molecule type" value="Genomic_DNA"/>
</dbReference>
<name>A0ABX0VZ44_9RHOB</name>
<dbReference type="Proteomes" id="UP000709466">
    <property type="component" value="Unassembled WGS sequence"/>
</dbReference>
<feature type="transmembrane region" description="Helical" evidence="1">
    <location>
        <begin position="187"/>
        <end position="208"/>
    </location>
</feature>
<keyword evidence="1" id="KW-1133">Transmembrane helix</keyword>
<evidence type="ECO:0000256" key="1">
    <source>
        <dbReference type="SAM" id="Phobius"/>
    </source>
</evidence>
<organism evidence="3 4">
    <name type="scientific">Marivivens donghaensis</name>
    <dbReference type="NCBI Taxonomy" id="1699413"/>
    <lineage>
        <taxon>Bacteria</taxon>
        <taxon>Pseudomonadati</taxon>
        <taxon>Pseudomonadota</taxon>
        <taxon>Alphaproteobacteria</taxon>
        <taxon>Rhodobacterales</taxon>
        <taxon>Paracoccaceae</taxon>
        <taxon>Marivivens group</taxon>
        <taxon>Marivivens</taxon>
    </lineage>
</organism>
<evidence type="ECO:0000313" key="3">
    <source>
        <dbReference type="EMBL" id="NIY71922.1"/>
    </source>
</evidence>
<feature type="transmembrane region" description="Helical" evidence="1">
    <location>
        <begin position="98"/>
        <end position="120"/>
    </location>
</feature>
<evidence type="ECO:0000259" key="2">
    <source>
        <dbReference type="Pfam" id="PF06724"/>
    </source>
</evidence>
<proteinExistence type="predicted"/>
<keyword evidence="4" id="KW-1185">Reference proteome</keyword>